<keyword evidence="1" id="KW-0175">Coiled coil</keyword>
<keyword evidence="3" id="KW-1185">Reference proteome</keyword>
<sequence>MSEKLTTALKEWIKEQLEEAQLQLQKMKREKERQRECLASLPEDKQLCVEKLLDSFTENRERVSKKIEKLHASTGPGEP</sequence>
<comment type="caution">
    <text evidence="2">The sequence shown here is derived from an EMBL/GenBank/DDBJ whole genome shotgun (WGS) entry which is preliminary data.</text>
</comment>
<evidence type="ECO:0000256" key="1">
    <source>
        <dbReference type="SAM" id="Coils"/>
    </source>
</evidence>
<dbReference type="EMBL" id="JBANMG010000004">
    <property type="protein sequence ID" value="KAK6954668.1"/>
    <property type="molecule type" value="Genomic_DNA"/>
</dbReference>
<evidence type="ECO:0000313" key="2">
    <source>
        <dbReference type="EMBL" id="KAK6954668.1"/>
    </source>
</evidence>
<evidence type="ECO:0000313" key="3">
    <source>
        <dbReference type="Proteomes" id="UP001369815"/>
    </source>
</evidence>
<accession>A0AAX6MPV1</accession>
<dbReference type="Proteomes" id="UP001369815">
    <property type="component" value="Unassembled WGS sequence"/>
</dbReference>
<reference evidence="2 3" key="1">
    <citation type="journal article" date="2024" name="Front Chem Biol">
        <title>Unveiling the potential of Daldinia eschscholtzii MFLUCC 19-0629 through bioactivity and bioinformatics studies for enhanced sustainable agriculture production.</title>
        <authorList>
            <person name="Brooks S."/>
            <person name="Weaver J.A."/>
            <person name="Klomchit A."/>
            <person name="Alharthi S.A."/>
            <person name="Onlamun T."/>
            <person name="Nurani R."/>
            <person name="Vong T.K."/>
            <person name="Alberti F."/>
            <person name="Greco C."/>
        </authorList>
    </citation>
    <scope>NUCLEOTIDE SEQUENCE [LARGE SCALE GENOMIC DNA]</scope>
    <source>
        <strain evidence="2">MFLUCC 19-0629</strain>
    </source>
</reference>
<dbReference type="AlphaFoldDB" id="A0AAX6MPV1"/>
<feature type="coiled-coil region" evidence="1">
    <location>
        <begin position="10"/>
        <end position="73"/>
    </location>
</feature>
<name>A0AAX6MPV1_9PEZI</name>
<gene>
    <name evidence="2" type="ORF">Daesc_004635</name>
</gene>
<proteinExistence type="predicted"/>
<organism evidence="2 3">
    <name type="scientific">Daldinia eschscholtzii</name>
    <dbReference type="NCBI Taxonomy" id="292717"/>
    <lineage>
        <taxon>Eukaryota</taxon>
        <taxon>Fungi</taxon>
        <taxon>Dikarya</taxon>
        <taxon>Ascomycota</taxon>
        <taxon>Pezizomycotina</taxon>
        <taxon>Sordariomycetes</taxon>
        <taxon>Xylariomycetidae</taxon>
        <taxon>Xylariales</taxon>
        <taxon>Hypoxylaceae</taxon>
        <taxon>Daldinia</taxon>
    </lineage>
</organism>
<protein>
    <submittedName>
        <fullName evidence="2">Uncharacterized protein</fullName>
    </submittedName>
</protein>